<dbReference type="AlphaFoldDB" id="A0A138AUA1"/>
<reference evidence="3" key="1">
    <citation type="submission" date="2016-02" db="EMBL/GenBank/DDBJ databases">
        <authorList>
            <person name="Teng J.L."/>
            <person name="Yang Y."/>
            <person name="Huang Y."/>
            <person name="Guo F."/>
            <person name="Wei W."/>
            <person name="Chen J.H."/>
            <person name="Wong S.Y."/>
            <person name="Lau S.K."/>
            <person name="Woo P.C."/>
        </authorList>
    </citation>
    <scope>NUCLEOTIDE SEQUENCE</scope>
    <source>
        <strain evidence="3">JCM 15929</strain>
    </source>
</reference>
<reference evidence="2 5" key="3">
    <citation type="submission" date="2016-02" db="EMBL/GenBank/DDBJ databases">
        <authorList>
            <person name="Teng J.L."/>
            <person name="Tang Y."/>
            <person name="Huang Y."/>
            <person name="Guo F."/>
            <person name="Wei W."/>
            <person name="Chen J.H."/>
            <person name="Wong S.Y."/>
            <person name="Lau S.K."/>
            <person name="Woo P.C."/>
        </authorList>
    </citation>
    <scope>NUCLEOTIDE SEQUENCE [LARGE SCALE GENOMIC DNA]</scope>
    <source>
        <strain evidence="2 5">JCM 13375</strain>
    </source>
</reference>
<evidence type="ECO:0000256" key="1">
    <source>
        <dbReference type="SAM" id="MobiDB-lite"/>
    </source>
</evidence>
<dbReference type="Proteomes" id="UP000070409">
    <property type="component" value="Unassembled WGS sequence"/>
</dbReference>
<feature type="region of interest" description="Disordered" evidence="1">
    <location>
        <begin position="62"/>
        <end position="95"/>
    </location>
</feature>
<protein>
    <submittedName>
        <fullName evidence="3">Uncharacterized protein</fullName>
    </submittedName>
</protein>
<comment type="caution">
    <text evidence="3">The sequence shown here is derived from an EMBL/GenBank/DDBJ whole genome shotgun (WGS) entry which is preliminary data.</text>
</comment>
<keyword evidence="5" id="KW-1185">Reference proteome</keyword>
<dbReference type="RefSeq" id="WP_068570297.1">
    <property type="nucleotide sequence ID" value="NZ_LSRE01000011.1"/>
</dbReference>
<dbReference type="Proteomes" id="UP000070258">
    <property type="component" value="Unassembled WGS sequence"/>
</dbReference>
<evidence type="ECO:0000313" key="3">
    <source>
        <dbReference type="EMBL" id="KXP14020.1"/>
    </source>
</evidence>
<gene>
    <name evidence="3" type="ORF">AXK60_22450</name>
    <name evidence="2" type="ORF">AXK61_18640</name>
</gene>
<evidence type="ECO:0000313" key="5">
    <source>
        <dbReference type="Proteomes" id="UP000070409"/>
    </source>
</evidence>
<evidence type="ECO:0000313" key="2">
    <source>
        <dbReference type="EMBL" id="KXO98960.1"/>
    </source>
</evidence>
<name>A0A138AUA1_9ACTN</name>
<evidence type="ECO:0000313" key="4">
    <source>
        <dbReference type="Proteomes" id="UP000070258"/>
    </source>
</evidence>
<proteinExistence type="predicted"/>
<accession>A0A138AUA1</accession>
<dbReference type="EMBL" id="LSRF01000008">
    <property type="protein sequence ID" value="KXP14020.1"/>
    <property type="molecule type" value="Genomic_DNA"/>
</dbReference>
<dbReference type="EMBL" id="LSRE01000011">
    <property type="protein sequence ID" value="KXO98960.1"/>
    <property type="molecule type" value="Genomic_DNA"/>
</dbReference>
<organism evidence="3 4">
    <name type="scientific">Tsukamurella pseudospumae</name>
    <dbReference type="NCBI Taxonomy" id="239498"/>
    <lineage>
        <taxon>Bacteria</taxon>
        <taxon>Bacillati</taxon>
        <taxon>Actinomycetota</taxon>
        <taxon>Actinomycetes</taxon>
        <taxon>Mycobacteriales</taxon>
        <taxon>Tsukamurellaceae</taxon>
        <taxon>Tsukamurella</taxon>
    </lineage>
</organism>
<sequence length="95" mass="10175">MDAPQPSAITPAMTISATSSDADMDQLLLGFTRHKSGDLDALRTAAVTLRDTLRQVHLASADPSRWTRPSGCGIRHRGGVAPRSSRQRNGVRSHG</sequence>
<reference evidence="4" key="2">
    <citation type="submission" date="2016-02" db="EMBL/GenBank/DDBJ databases">
        <authorList>
            <person name="Wen L."/>
            <person name="He K."/>
            <person name="Yang H."/>
        </authorList>
    </citation>
    <scope>NUCLEOTIDE SEQUENCE [LARGE SCALE GENOMIC DNA]</scope>
    <source>
        <strain evidence="4">JCM 15929</strain>
    </source>
</reference>
<feature type="compositionally biased region" description="Basic residues" evidence="1">
    <location>
        <begin position="85"/>
        <end position="95"/>
    </location>
</feature>